<feature type="domain" description="YdhG-like" evidence="1">
    <location>
        <begin position="28"/>
        <end position="131"/>
    </location>
</feature>
<organism evidence="2 3">
    <name type="scientific">Hyalangium minutum</name>
    <dbReference type="NCBI Taxonomy" id="394096"/>
    <lineage>
        <taxon>Bacteria</taxon>
        <taxon>Pseudomonadati</taxon>
        <taxon>Myxococcota</taxon>
        <taxon>Myxococcia</taxon>
        <taxon>Myxococcales</taxon>
        <taxon>Cystobacterineae</taxon>
        <taxon>Archangiaceae</taxon>
        <taxon>Hyalangium</taxon>
    </lineage>
</organism>
<dbReference type="OrthoDB" id="5951444at2"/>
<dbReference type="InterPro" id="IPR014922">
    <property type="entry name" value="YdhG-like"/>
</dbReference>
<proteinExistence type="predicted"/>
<name>A0A085WF83_9BACT</name>
<dbReference type="RefSeq" id="WP_044192143.1">
    <property type="nucleotide sequence ID" value="NZ_JMCB01000010.1"/>
</dbReference>
<dbReference type="Pfam" id="PF08818">
    <property type="entry name" value="DUF1801"/>
    <property type="match status" value="1"/>
</dbReference>
<evidence type="ECO:0000313" key="2">
    <source>
        <dbReference type="EMBL" id="KFE66346.1"/>
    </source>
</evidence>
<keyword evidence="3" id="KW-1185">Reference proteome</keyword>
<gene>
    <name evidence="2" type="ORF">DB31_0819</name>
</gene>
<comment type="caution">
    <text evidence="2">The sequence shown here is derived from an EMBL/GenBank/DDBJ whole genome shotgun (WGS) entry which is preliminary data.</text>
</comment>
<protein>
    <recommendedName>
        <fullName evidence="1">YdhG-like domain-containing protein</fullName>
    </recommendedName>
</protein>
<accession>A0A085WF83</accession>
<dbReference type="Proteomes" id="UP000028725">
    <property type="component" value="Unassembled WGS sequence"/>
</dbReference>
<sequence>MANAKDIKTKPTAVSVKDFIAAVENDMRRKDAEQLLKLFAKVTGWKPKMWGPTIVGYGTYHYTYDTGREGDACVVGFSPRKASLSVYWGGGEGTETQALFAKLGKHKMGDGGCLYINKLADVDMAVLEKIVSGGLAHMKKKWPVKGS</sequence>
<dbReference type="STRING" id="394096.DB31_0819"/>
<dbReference type="AlphaFoldDB" id="A0A085WF83"/>
<dbReference type="PATRIC" id="fig|394096.3.peg.5166"/>
<evidence type="ECO:0000259" key="1">
    <source>
        <dbReference type="Pfam" id="PF08818"/>
    </source>
</evidence>
<dbReference type="SUPFAM" id="SSF159888">
    <property type="entry name" value="YdhG-like"/>
    <property type="match status" value="1"/>
</dbReference>
<evidence type="ECO:0000313" key="3">
    <source>
        <dbReference type="Proteomes" id="UP000028725"/>
    </source>
</evidence>
<reference evidence="2 3" key="1">
    <citation type="submission" date="2014-04" db="EMBL/GenBank/DDBJ databases">
        <title>Genome assembly of Hyalangium minutum DSM 14724.</title>
        <authorList>
            <person name="Sharma G."/>
            <person name="Subramanian S."/>
        </authorList>
    </citation>
    <scope>NUCLEOTIDE SEQUENCE [LARGE SCALE GENOMIC DNA]</scope>
    <source>
        <strain evidence="2 3">DSM 14724</strain>
    </source>
</reference>
<dbReference type="EMBL" id="JMCB01000010">
    <property type="protein sequence ID" value="KFE66346.1"/>
    <property type="molecule type" value="Genomic_DNA"/>
</dbReference>